<dbReference type="EMBL" id="UINC01029299">
    <property type="protein sequence ID" value="SVB11784.1"/>
    <property type="molecule type" value="Genomic_DNA"/>
</dbReference>
<evidence type="ECO:0000313" key="1">
    <source>
        <dbReference type="EMBL" id="SVB11784.1"/>
    </source>
</evidence>
<name>A0A382BDP5_9ZZZZ</name>
<accession>A0A382BDP5</accession>
<dbReference type="AlphaFoldDB" id="A0A382BDP5"/>
<gene>
    <name evidence="1" type="ORF">METZ01_LOCUS164638</name>
</gene>
<organism evidence="1">
    <name type="scientific">marine metagenome</name>
    <dbReference type="NCBI Taxonomy" id="408172"/>
    <lineage>
        <taxon>unclassified sequences</taxon>
        <taxon>metagenomes</taxon>
        <taxon>ecological metagenomes</taxon>
    </lineage>
</organism>
<proteinExistence type="predicted"/>
<reference evidence="1" key="1">
    <citation type="submission" date="2018-05" db="EMBL/GenBank/DDBJ databases">
        <authorList>
            <person name="Lanie J.A."/>
            <person name="Ng W.-L."/>
            <person name="Kazmierczak K.M."/>
            <person name="Andrzejewski T.M."/>
            <person name="Davidsen T.M."/>
            <person name="Wayne K.J."/>
            <person name="Tettelin H."/>
            <person name="Glass J.I."/>
            <person name="Rusch D."/>
            <person name="Podicherti R."/>
            <person name="Tsui H.-C.T."/>
            <person name="Winkler M.E."/>
        </authorList>
    </citation>
    <scope>NUCLEOTIDE SEQUENCE</scope>
</reference>
<protein>
    <submittedName>
        <fullName evidence="1">Uncharacterized protein</fullName>
    </submittedName>
</protein>
<sequence length="53" mass="6668">MRFYIFCSNEKFIKIYWINIYLYHWRVRIKAAPLRIIIDDKVLYLRFHSIGET</sequence>